<sequence>MVDQRTDPVEAAVTGELRLLDPTVRSSANLMAELLHPEFKEVGASGRLWSRSEIIASLAGSTRESDEPIRVSDMTGLLLAPGVVHLTYVSDNGGRRARRSSVWRWTDAGWRLYFHQGTLSSD</sequence>
<dbReference type="SUPFAM" id="SSF54427">
    <property type="entry name" value="NTF2-like"/>
    <property type="match status" value="1"/>
</dbReference>
<reference evidence="2 3" key="1">
    <citation type="submission" date="2022-11" db="EMBL/GenBank/DDBJ databases">
        <title>Nonomuraea corallina sp. nov., a new species of the genus Nonomuraea isolated from sea side sediment in Thai sea.</title>
        <authorList>
            <person name="Ngamcharungchit C."/>
            <person name="Matsumoto A."/>
            <person name="Suriyachadkun C."/>
            <person name="Panbangred W."/>
            <person name="Inahashi Y."/>
            <person name="Intra B."/>
        </authorList>
    </citation>
    <scope>NUCLEOTIDE SEQUENCE [LARGE SCALE GENOMIC DNA]</scope>
    <source>
        <strain evidence="2 3">DSM 43553</strain>
    </source>
</reference>
<evidence type="ECO:0000259" key="1">
    <source>
        <dbReference type="Pfam" id="PF14534"/>
    </source>
</evidence>
<comment type="caution">
    <text evidence="2">The sequence shown here is derived from an EMBL/GenBank/DDBJ whole genome shotgun (WGS) entry which is preliminary data.</text>
</comment>
<keyword evidence="3" id="KW-1185">Reference proteome</keyword>
<dbReference type="Proteomes" id="UP001212498">
    <property type="component" value="Unassembled WGS sequence"/>
</dbReference>
<feature type="domain" description="DUF4440" evidence="1">
    <location>
        <begin position="17"/>
        <end position="112"/>
    </location>
</feature>
<evidence type="ECO:0000313" key="3">
    <source>
        <dbReference type="Proteomes" id="UP001212498"/>
    </source>
</evidence>
<organism evidence="2 3">
    <name type="scientific">Nonomuraea ferruginea</name>
    <dbReference type="NCBI Taxonomy" id="46174"/>
    <lineage>
        <taxon>Bacteria</taxon>
        <taxon>Bacillati</taxon>
        <taxon>Actinomycetota</taxon>
        <taxon>Actinomycetes</taxon>
        <taxon>Streptosporangiales</taxon>
        <taxon>Streptosporangiaceae</taxon>
        <taxon>Nonomuraea</taxon>
    </lineage>
</organism>
<gene>
    <name evidence="2" type="ORF">OUY24_22555</name>
</gene>
<dbReference type="InterPro" id="IPR027843">
    <property type="entry name" value="DUF4440"/>
</dbReference>
<dbReference type="Gene3D" id="3.10.450.50">
    <property type="match status" value="1"/>
</dbReference>
<name>A0ABT4T1M7_9ACTN</name>
<dbReference type="Pfam" id="PF14534">
    <property type="entry name" value="DUF4440"/>
    <property type="match status" value="1"/>
</dbReference>
<dbReference type="InterPro" id="IPR032710">
    <property type="entry name" value="NTF2-like_dom_sf"/>
</dbReference>
<dbReference type="EMBL" id="JAPNUD010000066">
    <property type="protein sequence ID" value="MDA0643418.1"/>
    <property type="molecule type" value="Genomic_DNA"/>
</dbReference>
<accession>A0ABT4T1M7</accession>
<dbReference type="RefSeq" id="WP_271277701.1">
    <property type="nucleotide sequence ID" value="NZ_BAABFD010000028.1"/>
</dbReference>
<protein>
    <submittedName>
        <fullName evidence="2">Nuclear transport factor 2 family protein</fullName>
    </submittedName>
</protein>
<proteinExistence type="predicted"/>
<evidence type="ECO:0000313" key="2">
    <source>
        <dbReference type="EMBL" id="MDA0643418.1"/>
    </source>
</evidence>